<evidence type="ECO:0000256" key="3">
    <source>
        <dbReference type="ARBA" id="ARBA00022777"/>
    </source>
</evidence>
<feature type="DNA-binding region" description="OmpR/PhoB-type" evidence="6">
    <location>
        <begin position="7"/>
        <end position="103"/>
    </location>
</feature>
<comment type="caution">
    <text evidence="9">The sequence shown here is derived from an EMBL/GenBank/DDBJ whole genome shotgun (WGS) entry which is preliminary data.</text>
</comment>
<evidence type="ECO:0000256" key="5">
    <source>
        <dbReference type="ARBA" id="ARBA00023125"/>
    </source>
</evidence>
<feature type="domain" description="OmpR/PhoB-type" evidence="8">
    <location>
        <begin position="7"/>
        <end position="103"/>
    </location>
</feature>
<evidence type="ECO:0000313" key="9">
    <source>
        <dbReference type="EMBL" id="NRF71211.1"/>
    </source>
</evidence>
<dbReference type="SUPFAM" id="SSF56112">
    <property type="entry name" value="Protein kinase-like (PK-like)"/>
    <property type="match status" value="1"/>
</dbReference>
<evidence type="ECO:0000259" key="8">
    <source>
        <dbReference type="PROSITE" id="PS51755"/>
    </source>
</evidence>
<dbReference type="EMBL" id="JABRWJ010000011">
    <property type="protein sequence ID" value="NRF71211.1"/>
    <property type="molecule type" value="Genomic_DNA"/>
</dbReference>
<evidence type="ECO:0000259" key="7">
    <source>
        <dbReference type="PROSITE" id="PS50011"/>
    </source>
</evidence>
<dbReference type="InterPro" id="IPR016032">
    <property type="entry name" value="Sig_transdc_resp-reg_C-effctor"/>
</dbReference>
<dbReference type="PROSITE" id="PS51755">
    <property type="entry name" value="OMPR_PHOB"/>
    <property type="match status" value="1"/>
</dbReference>
<dbReference type="InterPro" id="IPR036388">
    <property type="entry name" value="WH-like_DNA-bd_sf"/>
</dbReference>
<reference evidence="9 10" key="1">
    <citation type="submission" date="2020-05" db="EMBL/GenBank/DDBJ databases">
        <title>Aquincola sp. isolate from soil.</title>
        <authorList>
            <person name="Han J."/>
            <person name="Kim D.-U."/>
        </authorList>
    </citation>
    <scope>NUCLEOTIDE SEQUENCE [LARGE SCALE GENOMIC DNA]</scope>
    <source>
        <strain evidence="9 10">S2</strain>
    </source>
</reference>
<keyword evidence="2" id="KW-0547">Nucleotide-binding</keyword>
<evidence type="ECO:0000256" key="1">
    <source>
        <dbReference type="ARBA" id="ARBA00022679"/>
    </source>
</evidence>
<dbReference type="SMART" id="SM00862">
    <property type="entry name" value="Trans_reg_C"/>
    <property type="match status" value="1"/>
</dbReference>
<protein>
    <submittedName>
        <fullName evidence="9">Winged helix-turn-helix domain-containing protein</fullName>
    </submittedName>
</protein>
<dbReference type="PROSITE" id="PS00108">
    <property type="entry name" value="PROTEIN_KINASE_ST"/>
    <property type="match status" value="1"/>
</dbReference>
<dbReference type="InterPro" id="IPR011990">
    <property type="entry name" value="TPR-like_helical_dom_sf"/>
</dbReference>
<sequence length="909" mass="101376">MKVPSSQFLYRFAGAEFNEATGELLVDGRPVAIEPLPARVLLMLLQHPNEVVTKDELFESVWDKRITVDNVLANAITKLRKALGGVAAGCLRSVPRIGYRLTGRVERVAVGSVPLSPLPLEAGMAVPGRSGWSLRRPLGDASSSRVWLAEHGKLGHRRVFKFAVDAQSLRALKREYMLYRLLQRELGEHPGFAAVVDYNFSDQPYFLECVYGGEDLLAWSDGGARLTEMPLKERLALFVQIAGAVAAAHRVGVLHKDIKPRNVLIDRDGDAWRARLTDFGSARALDAERLRAMGLTAMGLTVTQGIDPEVLSGTPLYLAPELLSGEPPTTRSDIFAMGILLYQVVAGDLRRPMASGWQRHIVDPLLVQDIDSATQGEPEHRLASAIDLVHRLSTMDERRAAAEAAAHEASVLQTLKLREQRRALQRPWALGGAILLLLGLGLSLWQLQRERTALHAAELSQRQAHRVTEFLVQDVLTTPDLFKSAQGRPRSMFEVLHHTATAAGDRFKDDPRAEAELRRHVARLYQRMLSTNDALRQFDRAIELLNASARTARDRAKVLEMRLERAELLFEMNEHDDARRELDRIQGLVGGADLESGAELSFLVQRARVSRALAETRWDEALVEARGLKARADRTPHLDAELRNTAWRLLAQILWLTDQPEAAETLLKENIADSAVAANEAAIAMARAAIFRAAQHRDAKRWAPAHAILVQARERLTQVPVPSLLHIAYIDSDRGHVFKGEEQMQSALEQYQKAAHGFGATLGLDHQWTRVTLKNQGDAALGEGRFEQARHLYESNRTWFNANATGGRYPPLDIHLAAAWNRTGRSSDALDLMATLLAERHDDLAKGEGIMLHMAQAEHALALVQLGRRAEGLPLLRRAAHSIRMSPKGEVRPRWFWDRYRSELPDLNH</sequence>
<evidence type="ECO:0000256" key="6">
    <source>
        <dbReference type="PROSITE-ProRule" id="PRU01091"/>
    </source>
</evidence>
<keyword evidence="5 6" id="KW-0238">DNA-binding</keyword>
<evidence type="ECO:0000256" key="2">
    <source>
        <dbReference type="ARBA" id="ARBA00022741"/>
    </source>
</evidence>
<dbReference type="SUPFAM" id="SSF48452">
    <property type="entry name" value="TPR-like"/>
    <property type="match status" value="1"/>
</dbReference>
<dbReference type="CDD" id="cd00383">
    <property type="entry name" value="trans_reg_C"/>
    <property type="match status" value="1"/>
</dbReference>
<dbReference type="Gene3D" id="1.10.510.10">
    <property type="entry name" value="Transferase(Phosphotransferase) domain 1"/>
    <property type="match status" value="1"/>
</dbReference>
<organism evidence="9 10">
    <name type="scientific">Pseudaquabacterium terrae</name>
    <dbReference type="NCBI Taxonomy" id="2732868"/>
    <lineage>
        <taxon>Bacteria</taxon>
        <taxon>Pseudomonadati</taxon>
        <taxon>Pseudomonadota</taxon>
        <taxon>Betaproteobacteria</taxon>
        <taxon>Burkholderiales</taxon>
        <taxon>Sphaerotilaceae</taxon>
        <taxon>Pseudaquabacterium</taxon>
    </lineage>
</organism>
<keyword evidence="10" id="KW-1185">Reference proteome</keyword>
<proteinExistence type="predicted"/>
<dbReference type="SMART" id="SM00220">
    <property type="entry name" value="S_TKc"/>
    <property type="match status" value="1"/>
</dbReference>
<dbReference type="CDD" id="cd14014">
    <property type="entry name" value="STKc_PknB_like"/>
    <property type="match status" value="1"/>
</dbReference>
<keyword evidence="4" id="KW-0067">ATP-binding</keyword>
<dbReference type="PANTHER" id="PTHR43289:SF34">
    <property type="entry name" value="SERINE_THREONINE-PROTEIN KINASE YBDM-RELATED"/>
    <property type="match status" value="1"/>
</dbReference>
<dbReference type="Gene3D" id="1.10.10.10">
    <property type="entry name" value="Winged helix-like DNA-binding domain superfamily/Winged helix DNA-binding domain"/>
    <property type="match status" value="1"/>
</dbReference>
<keyword evidence="3" id="KW-0418">Kinase</keyword>
<dbReference type="InterPro" id="IPR000719">
    <property type="entry name" value="Prot_kinase_dom"/>
</dbReference>
<dbReference type="Pfam" id="PF00069">
    <property type="entry name" value="Pkinase"/>
    <property type="match status" value="1"/>
</dbReference>
<dbReference type="PANTHER" id="PTHR43289">
    <property type="entry name" value="MITOGEN-ACTIVATED PROTEIN KINASE KINASE KINASE 20-RELATED"/>
    <property type="match status" value="1"/>
</dbReference>
<accession>A0ABX2ERF2</accession>
<gene>
    <name evidence="9" type="ORF">HLB44_29880</name>
</gene>
<evidence type="ECO:0000256" key="4">
    <source>
        <dbReference type="ARBA" id="ARBA00022840"/>
    </source>
</evidence>
<dbReference type="Gene3D" id="1.25.40.10">
    <property type="entry name" value="Tetratricopeptide repeat domain"/>
    <property type="match status" value="1"/>
</dbReference>
<name>A0ABX2ERF2_9BURK</name>
<evidence type="ECO:0000313" key="10">
    <source>
        <dbReference type="Proteomes" id="UP000737171"/>
    </source>
</evidence>
<dbReference type="Pfam" id="PF00486">
    <property type="entry name" value="Trans_reg_C"/>
    <property type="match status" value="1"/>
</dbReference>
<dbReference type="PROSITE" id="PS50011">
    <property type="entry name" value="PROTEIN_KINASE_DOM"/>
    <property type="match status" value="1"/>
</dbReference>
<keyword evidence="1" id="KW-0808">Transferase</keyword>
<dbReference type="RefSeq" id="WP_173131965.1">
    <property type="nucleotide sequence ID" value="NZ_JABRWJ010000011.1"/>
</dbReference>
<dbReference type="SUPFAM" id="SSF46894">
    <property type="entry name" value="C-terminal effector domain of the bipartite response regulators"/>
    <property type="match status" value="1"/>
</dbReference>
<dbReference type="InterPro" id="IPR011009">
    <property type="entry name" value="Kinase-like_dom_sf"/>
</dbReference>
<dbReference type="InterPro" id="IPR001867">
    <property type="entry name" value="OmpR/PhoB-type_DNA-bd"/>
</dbReference>
<feature type="domain" description="Protein kinase" evidence="7">
    <location>
        <begin position="132"/>
        <end position="410"/>
    </location>
</feature>
<dbReference type="InterPro" id="IPR008271">
    <property type="entry name" value="Ser/Thr_kinase_AS"/>
</dbReference>
<dbReference type="Proteomes" id="UP000737171">
    <property type="component" value="Unassembled WGS sequence"/>
</dbReference>